<dbReference type="InterPro" id="IPR015943">
    <property type="entry name" value="WD40/YVTN_repeat-like_dom_sf"/>
</dbReference>
<evidence type="ECO:0000313" key="1">
    <source>
        <dbReference type="EMBL" id="QKF94726.1"/>
    </source>
</evidence>
<evidence type="ECO:0000313" key="2">
    <source>
        <dbReference type="Proteomes" id="UP001162001"/>
    </source>
</evidence>
<accession>A0A7D3QWN6</accession>
<dbReference type="Proteomes" id="UP001162001">
    <property type="component" value="Segment"/>
</dbReference>
<dbReference type="SUPFAM" id="SSF101898">
    <property type="entry name" value="NHL repeat"/>
    <property type="match status" value="1"/>
</dbReference>
<dbReference type="EMBL" id="MT418680">
    <property type="protein sequence ID" value="QKF94726.1"/>
    <property type="molecule type" value="Genomic_DNA"/>
</dbReference>
<organism evidence="1 2">
    <name type="scientific">Fadolivirus FV1/VV64</name>
    <dbReference type="NCBI Taxonomy" id="3070911"/>
    <lineage>
        <taxon>Viruses</taxon>
        <taxon>Varidnaviria</taxon>
        <taxon>Bamfordvirae</taxon>
        <taxon>Nucleocytoviricota</taxon>
        <taxon>Megaviricetes</taxon>
        <taxon>Imitervirales</taxon>
        <taxon>Mimiviridae</taxon>
        <taxon>Klosneuvirinae</taxon>
        <taxon>Fadolivirus</taxon>
        <taxon>Fadolivirus algeromassiliense</taxon>
    </lineage>
</organism>
<keyword evidence="2" id="KW-1185">Reference proteome</keyword>
<dbReference type="Gene3D" id="2.130.10.10">
    <property type="entry name" value="YVTN repeat-like/Quinoprotein amine dehydrogenase"/>
    <property type="match status" value="1"/>
</dbReference>
<dbReference type="InterPro" id="IPR019405">
    <property type="entry name" value="Lactonase_7-beta_prop"/>
</dbReference>
<proteinExistence type="predicted"/>
<sequence>MFSIKLEDLNRSNKKELFIGDVKRLATATSVSFINKTYLCVAHLVGMKMYLYKFDYDKKEYNLISTINTTYNNKMTITDLMDSNKKDLIVLSNFSLGTQTIYKINNNKLYHLKDVMNCFDYEQYCHGVKFHPTNHYIIALTGNKVFNVTFYDYSVNKILHQIKYIDTYAPKDIAFIDENNILVLYTTSQVLKTPVDIKYRSRIVHFTIDLKNKRTKTNCTIDIPDSHGDSIIVHRSVIFINNQIKDEVLVFHMNNNKITKIATLQGYDKPHGLDYEPTQNLLAVSNYGDNTIKLTPLSENITSKFSK</sequence>
<name>A0A7D3QWN6_9VIRU</name>
<dbReference type="Pfam" id="PF10282">
    <property type="entry name" value="Lactonase"/>
    <property type="match status" value="1"/>
</dbReference>
<gene>
    <name evidence="1" type="ORF">Fadolivirus_1_1268</name>
</gene>
<protein>
    <submittedName>
        <fullName evidence="1">Lactonase 6-phosphogluconolactonase</fullName>
    </submittedName>
</protein>
<reference evidence="1 2" key="1">
    <citation type="submission" date="2020-04" db="EMBL/GenBank/DDBJ databases">
        <title>Advantages and limits of metagenomic assembly and binning of a giant virus.</title>
        <authorList>
            <person name="Schulz F."/>
            <person name="Andreani J."/>
            <person name="Francis R."/>
            <person name="Boudjemaa H."/>
            <person name="Bou Khalil J.Y."/>
            <person name="Lee J."/>
            <person name="La Scola B."/>
            <person name="Woyke T."/>
        </authorList>
    </citation>
    <scope>NUCLEOTIDE SEQUENCE [LARGE SCALE GENOMIC DNA]</scope>
    <source>
        <strain evidence="1 2">FV1/VV64</strain>
    </source>
</reference>